<dbReference type="SUPFAM" id="SSF82615">
    <property type="entry name" value="Polo-box domain"/>
    <property type="match status" value="2"/>
</dbReference>
<dbReference type="InterPro" id="IPR000719">
    <property type="entry name" value="Prot_kinase_dom"/>
</dbReference>
<keyword evidence="3" id="KW-0963">Cytoplasm</keyword>
<dbReference type="Proteomes" id="UP000009046">
    <property type="component" value="Unassembled WGS sequence"/>
</dbReference>
<dbReference type="GO" id="GO:0004674">
    <property type="term" value="F:protein serine/threonine kinase activity"/>
    <property type="evidence" value="ECO:0007669"/>
    <property type="project" value="UniProtKB-KW"/>
</dbReference>
<dbReference type="SMART" id="SM00220">
    <property type="entry name" value="S_TKc"/>
    <property type="match status" value="1"/>
</dbReference>
<evidence type="ECO:0000256" key="8">
    <source>
        <dbReference type="ARBA" id="ARBA00022777"/>
    </source>
</evidence>
<dbReference type="EMBL" id="DS235883">
    <property type="protein sequence ID" value="EEB20319.1"/>
    <property type="molecule type" value="Genomic_DNA"/>
</dbReference>
<dbReference type="GO" id="GO:0005737">
    <property type="term" value="C:cytoplasm"/>
    <property type="evidence" value="ECO:0007669"/>
    <property type="project" value="UniProtKB-SubCell"/>
</dbReference>
<dbReference type="Gene3D" id="3.30.1120.30">
    <property type="entry name" value="POLO box domain"/>
    <property type="match status" value="2"/>
</dbReference>
<evidence type="ECO:0000259" key="12">
    <source>
        <dbReference type="PROSITE" id="PS50011"/>
    </source>
</evidence>
<reference evidence="14" key="1">
    <citation type="submission" date="2007-04" db="EMBL/GenBank/DDBJ databases">
        <title>Annotation of Pediculus humanus corporis strain USDA.</title>
        <authorList>
            <person name="Kirkness E."/>
            <person name="Hannick L."/>
            <person name="Hass B."/>
            <person name="Bruggner R."/>
            <person name="Lawson D."/>
            <person name="Bidwell S."/>
            <person name="Joardar V."/>
            <person name="Caler E."/>
            <person name="Walenz B."/>
            <person name="Inman J."/>
            <person name="Schobel S."/>
            <person name="Galinsky K."/>
            <person name="Amedeo P."/>
            <person name="Strausberg R."/>
        </authorList>
    </citation>
    <scope>NUCLEOTIDE SEQUENCE</scope>
    <source>
        <strain evidence="14">USDA</strain>
    </source>
</reference>
<keyword evidence="8 14" id="KW-0418">Kinase</keyword>
<dbReference type="PANTHER" id="PTHR24345:SF93">
    <property type="entry name" value="SERINE_THREONINE-PROTEIN KINASE PLK1"/>
    <property type="match status" value="1"/>
</dbReference>
<sequence length="473" mass="54266">MSKSNNKNKEPADYIPDFIRDEHRNIVYKKGAFFGKGGFAKCFEVTDVETGEVYAGKVVPKRLLFYFKNYKIRYFFSSSTVCGTPNYIAPEILNNLGHSFEVDMWSIGCILYTLLVGKPPFETKTLEDTYKRIKDCNYTIPSQFPRAAENLIVWLLQIDPSKRPNVTQCLEHEWFSGWTPTSLPPSVLISAPRFTNVEDGKITKGATRKPLIEVNSEQVVALSPKKNNRMSSALAGASNNAMVTQYECRKHLQKLVDQLSSVLKSQPFSKELNNLEDCDPAAQPLIWVSKWVDYSDKYGFGFQLIDGSWGVFFNDTTKVVMLANNLNVHYIDRDGREEYFTIYDHPVELEKKIKLLSYFKKYMHEHLMTAGGNIERVPDPVSRTPYLYQWFRTSQGVFMCLTNGTVQVNFLDHTKIIMCPLMDAVTYVDAEQTFRTYRFSTIKTQGTSQALFDALQYAYHKLNFNLKAGNSRK</sequence>
<evidence type="ECO:0000256" key="7">
    <source>
        <dbReference type="ARBA" id="ARBA00022741"/>
    </source>
</evidence>
<comment type="subcellular location">
    <subcellularLocation>
        <location evidence="1">Cytoplasm</location>
    </subcellularLocation>
</comment>
<feature type="domain" description="POLO box" evidence="13">
    <location>
        <begin position="287"/>
        <end position="365"/>
    </location>
</feature>
<dbReference type="AlphaFoldDB" id="E0W3W3"/>
<dbReference type="GeneID" id="8239714"/>
<proteinExistence type="predicted"/>
<dbReference type="GO" id="GO:0005813">
    <property type="term" value="C:centrosome"/>
    <property type="evidence" value="ECO:0007669"/>
    <property type="project" value="TreeGrafter"/>
</dbReference>
<evidence type="ECO:0000313" key="16">
    <source>
        <dbReference type="Proteomes" id="UP000009046"/>
    </source>
</evidence>
<dbReference type="EC" id="2.7.11.21" evidence="2"/>
<name>E0W3W3_PEDHC</name>
<dbReference type="CDD" id="cd13118">
    <property type="entry name" value="POLO_box_1"/>
    <property type="match status" value="1"/>
</dbReference>
<dbReference type="KEGG" id="phu:Phum_PHUM611910"/>
<dbReference type="Gene3D" id="3.30.200.20">
    <property type="entry name" value="Phosphorylase Kinase, domain 1"/>
    <property type="match status" value="1"/>
</dbReference>
<dbReference type="CTD" id="8239714"/>
<dbReference type="FunCoup" id="E0W3W3">
    <property type="interactions" value="451"/>
</dbReference>
<dbReference type="VEuPathDB" id="VectorBase:PHUM611910"/>
<dbReference type="OMA" id="CLTMVPH"/>
<dbReference type="PANTHER" id="PTHR24345">
    <property type="entry name" value="SERINE/THREONINE-PROTEIN KINASE PLK"/>
    <property type="match status" value="1"/>
</dbReference>
<dbReference type="InterPro" id="IPR000959">
    <property type="entry name" value="POLO_box_dom"/>
</dbReference>
<dbReference type="PROSITE" id="PS50011">
    <property type="entry name" value="PROTEIN_KINASE_DOM"/>
    <property type="match status" value="1"/>
</dbReference>
<keyword evidence="5 14" id="KW-0808">Transferase</keyword>
<evidence type="ECO:0000256" key="4">
    <source>
        <dbReference type="ARBA" id="ARBA00022527"/>
    </source>
</evidence>
<evidence type="ECO:0000256" key="11">
    <source>
        <dbReference type="ARBA" id="ARBA00048347"/>
    </source>
</evidence>
<dbReference type="GO" id="GO:0007052">
    <property type="term" value="P:mitotic spindle organization"/>
    <property type="evidence" value="ECO:0007669"/>
    <property type="project" value="TreeGrafter"/>
</dbReference>
<keyword evidence="7" id="KW-0547">Nucleotide-binding</keyword>
<evidence type="ECO:0000256" key="10">
    <source>
        <dbReference type="ARBA" id="ARBA00047802"/>
    </source>
</evidence>
<dbReference type="GO" id="GO:0000776">
    <property type="term" value="C:kinetochore"/>
    <property type="evidence" value="ECO:0007669"/>
    <property type="project" value="TreeGrafter"/>
</dbReference>
<dbReference type="OrthoDB" id="408964at2759"/>
<dbReference type="EMBL" id="AAZO01007479">
    <property type="status" value="NOT_ANNOTATED_CDS"/>
    <property type="molecule type" value="Genomic_DNA"/>
</dbReference>
<comment type="catalytic activity">
    <reaction evidence="11">
        <text>L-seryl-[protein] + ATP = O-phospho-L-seryl-[protein] + ADP + H(+)</text>
        <dbReference type="Rhea" id="RHEA:17989"/>
        <dbReference type="Rhea" id="RHEA-COMP:9863"/>
        <dbReference type="Rhea" id="RHEA-COMP:11604"/>
        <dbReference type="ChEBI" id="CHEBI:15378"/>
        <dbReference type="ChEBI" id="CHEBI:29999"/>
        <dbReference type="ChEBI" id="CHEBI:30616"/>
        <dbReference type="ChEBI" id="CHEBI:83421"/>
        <dbReference type="ChEBI" id="CHEBI:456216"/>
        <dbReference type="EC" id="2.7.11.21"/>
    </reaction>
</comment>
<dbReference type="InterPro" id="IPR011009">
    <property type="entry name" value="Kinase-like_dom_sf"/>
</dbReference>
<dbReference type="Pfam" id="PF00069">
    <property type="entry name" value="Pkinase"/>
    <property type="match status" value="1"/>
</dbReference>
<dbReference type="InterPro" id="IPR033701">
    <property type="entry name" value="POLO_box_1"/>
</dbReference>
<evidence type="ECO:0000313" key="15">
    <source>
        <dbReference type="EnsemblMetazoa" id="PHUM611910-PA"/>
    </source>
</evidence>
<dbReference type="SUPFAM" id="SSF56112">
    <property type="entry name" value="Protein kinase-like (PK-like)"/>
    <property type="match status" value="1"/>
</dbReference>
<dbReference type="InterPro" id="IPR036947">
    <property type="entry name" value="POLO_box_dom_sf"/>
</dbReference>
<keyword evidence="16" id="KW-1185">Reference proteome</keyword>
<dbReference type="EnsemblMetazoa" id="PHUM611910-RA">
    <property type="protein sequence ID" value="PHUM611910-PA"/>
    <property type="gene ID" value="PHUM611910"/>
</dbReference>
<dbReference type="CDD" id="cd13117">
    <property type="entry name" value="POLO_box_2"/>
    <property type="match status" value="1"/>
</dbReference>
<protein>
    <recommendedName>
        <fullName evidence="2">polo kinase</fullName>
        <ecNumber evidence="2">2.7.11.21</ecNumber>
    </recommendedName>
</protein>
<evidence type="ECO:0000256" key="6">
    <source>
        <dbReference type="ARBA" id="ARBA00022737"/>
    </source>
</evidence>
<feature type="domain" description="Protein kinase" evidence="12">
    <location>
        <begin position="1"/>
        <end position="175"/>
    </location>
</feature>
<reference evidence="14" key="2">
    <citation type="submission" date="2007-04" db="EMBL/GenBank/DDBJ databases">
        <title>The genome of the human body louse.</title>
        <authorList>
            <consortium name="The Human Body Louse Genome Consortium"/>
            <person name="Kirkness E."/>
            <person name="Walenz B."/>
            <person name="Hass B."/>
            <person name="Bruggner R."/>
            <person name="Strausberg R."/>
        </authorList>
    </citation>
    <scope>NUCLEOTIDE SEQUENCE</scope>
    <source>
        <strain evidence="14">USDA</strain>
    </source>
</reference>
<evidence type="ECO:0000313" key="14">
    <source>
        <dbReference type="EMBL" id="EEB20319.1"/>
    </source>
</evidence>
<dbReference type="RefSeq" id="XP_002433057.1">
    <property type="nucleotide sequence ID" value="XM_002433012.1"/>
</dbReference>
<keyword evidence="6" id="KW-0677">Repeat</keyword>
<comment type="catalytic activity">
    <reaction evidence="10">
        <text>L-threonyl-[protein] + ATP = O-phospho-L-threonyl-[protein] + ADP + H(+)</text>
        <dbReference type="Rhea" id="RHEA:46608"/>
        <dbReference type="Rhea" id="RHEA-COMP:11060"/>
        <dbReference type="Rhea" id="RHEA-COMP:11605"/>
        <dbReference type="ChEBI" id="CHEBI:15378"/>
        <dbReference type="ChEBI" id="CHEBI:30013"/>
        <dbReference type="ChEBI" id="CHEBI:30616"/>
        <dbReference type="ChEBI" id="CHEBI:61977"/>
        <dbReference type="ChEBI" id="CHEBI:456216"/>
        <dbReference type="EC" id="2.7.11.21"/>
    </reaction>
</comment>
<keyword evidence="9" id="KW-0067">ATP-binding</keyword>
<dbReference type="STRING" id="121224.E0W3W3"/>
<dbReference type="GO" id="GO:0005524">
    <property type="term" value="F:ATP binding"/>
    <property type="evidence" value="ECO:0007669"/>
    <property type="project" value="UniProtKB-KW"/>
</dbReference>
<feature type="domain" description="POLO box" evidence="13">
    <location>
        <begin position="386"/>
        <end position="467"/>
    </location>
</feature>
<accession>E0W3W3</accession>
<dbReference type="eggNOG" id="KOG0575">
    <property type="taxonomic scope" value="Eukaryota"/>
</dbReference>
<evidence type="ECO:0000259" key="13">
    <source>
        <dbReference type="PROSITE" id="PS50078"/>
    </source>
</evidence>
<evidence type="ECO:0000256" key="2">
    <source>
        <dbReference type="ARBA" id="ARBA00012424"/>
    </source>
</evidence>
<gene>
    <name evidence="15" type="primary">8239714</name>
    <name evidence="14" type="ORF">Phum_PHUM611910</name>
</gene>
<dbReference type="EMBL" id="AAZO01007478">
    <property type="status" value="NOT_ANNOTATED_CDS"/>
    <property type="molecule type" value="Genomic_DNA"/>
</dbReference>
<dbReference type="PROSITE" id="PS50078">
    <property type="entry name" value="POLO_BOX"/>
    <property type="match status" value="2"/>
</dbReference>
<dbReference type="FunFam" id="3.30.1120.30:FF:000001">
    <property type="entry name" value="Serine/threonine-protein kinase PLK"/>
    <property type="match status" value="1"/>
</dbReference>
<dbReference type="InterPro" id="IPR033695">
    <property type="entry name" value="POLO_box_2"/>
</dbReference>
<dbReference type="HOGENOM" id="CLU_000288_46_1_1"/>
<evidence type="ECO:0000256" key="3">
    <source>
        <dbReference type="ARBA" id="ARBA00022490"/>
    </source>
</evidence>
<evidence type="ECO:0000256" key="5">
    <source>
        <dbReference type="ARBA" id="ARBA00022679"/>
    </source>
</evidence>
<dbReference type="Gene3D" id="1.10.510.10">
    <property type="entry name" value="Transferase(Phosphotransferase) domain 1"/>
    <property type="match status" value="1"/>
</dbReference>
<dbReference type="Pfam" id="PF00659">
    <property type="entry name" value="POLO_box"/>
    <property type="match status" value="2"/>
</dbReference>
<evidence type="ECO:0000256" key="1">
    <source>
        <dbReference type="ARBA" id="ARBA00004496"/>
    </source>
</evidence>
<reference evidence="15" key="3">
    <citation type="submission" date="2021-02" db="UniProtKB">
        <authorList>
            <consortium name="EnsemblMetazoa"/>
        </authorList>
    </citation>
    <scope>IDENTIFICATION</scope>
    <source>
        <strain evidence="15">USDA</strain>
    </source>
</reference>
<dbReference type="GO" id="GO:0005634">
    <property type="term" value="C:nucleus"/>
    <property type="evidence" value="ECO:0007669"/>
    <property type="project" value="TreeGrafter"/>
</dbReference>
<organism>
    <name type="scientific">Pediculus humanus subsp. corporis</name>
    <name type="common">Body louse</name>
    <dbReference type="NCBI Taxonomy" id="121224"/>
    <lineage>
        <taxon>Eukaryota</taxon>
        <taxon>Metazoa</taxon>
        <taxon>Ecdysozoa</taxon>
        <taxon>Arthropoda</taxon>
        <taxon>Hexapoda</taxon>
        <taxon>Insecta</taxon>
        <taxon>Pterygota</taxon>
        <taxon>Neoptera</taxon>
        <taxon>Paraneoptera</taxon>
        <taxon>Psocodea</taxon>
        <taxon>Troctomorpha</taxon>
        <taxon>Phthiraptera</taxon>
        <taxon>Anoplura</taxon>
        <taxon>Pediculidae</taxon>
        <taxon>Pediculus</taxon>
    </lineage>
</organism>
<dbReference type="GO" id="GO:0000922">
    <property type="term" value="C:spindle pole"/>
    <property type="evidence" value="ECO:0007669"/>
    <property type="project" value="TreeGrafter"/>
</dbReference>
<keyword evidence="4" id="KW-0723">Serine/threonine-protein kinase</keyword>
<evidence type="ECO:0000256" key="9">
    <source>
        <dbReference type="ARBA" id="ARBA00022840"/>
    </source>
</evidence>
<dbReference type="InParanoid" id="E0W3W3"/>